<comment type="caution">
    <text evidence="1">The sequence shown here is derived from an EMBL/GenBank/DDBJ whole genome shotgun (WGS) entry which is preliminary data.</text>
</comment>
<gene>
    <name evidence="1" type="ORF">MPF_1310</name>
</gene>
<dbReference type="EMBL" id="JWTK01000003">
    <property type="protein sequence ID" value="OJH49443.1"/>
    <property type="molecule type" value="Genomic_DNA"/>
</dbReference>
<protein>
    <submittedName>
        <fullName evidence="1">Uncharacterized protein</fullName>
    </submittedName>
</protein>
<sequence>MIVIEDSVSYIIVKYIFCFGCLNHRLLISNKNKSIYIT</sequence>
<dbReference type="AlphaFoldDB" id="A0A1L9C4N7"/>
<organism evidence="1 2">
    <name type="scientific">Methanohalophilus portucalensis FDF-1</name>
    <dbReference type="NCBI Taxonomy" id="523843"/>
    <lineage>
        <taxon>Archaea</taxon>
        <taxon>Methanobacteriati</taxon>
        <taxon>Methanobacteriota</taxon>
        <taxon>Stenosarchaea group</taxon>
        <taxon>Methanomicrobia</taxon>
        <taxon>Methanosarcinales</taxon>
        <taxon>Methanosarcinaceae</taxon>
        <taxon>Methanohalophilus</taxon>
    </lineage>
</organism>
<reference evidence="1 2" key="1">
    <citation type="submission" date="2014-12" db="EMBL/GenBank/DDBJ databases">
        <title>The genome sequence of Methanohalophilus portucalensis strain FDF1.</title>
        <authorList>
            <person name="Lai M.-C."/>
            <person name="Lai S.-J."/>
        </authorList>
    </citation>
    <scope>NUCLEOTIDE SEQUENCE [LARGE SCALE GENOMIC DNA]</scope>
    <source>
        <strain evidence="1 2">FDF-1</strain>
    </source>
</reference>
<dbReference type="Proteomes" id="UP000185713">
    <property type="component" value="Unassembled WGS sequence"/>
</dbReference>
<proteinExistence type="predicted"/>
<accession>A0A1L9C4N7</accession>
<evidence type="ECO:0000313" key="1">
    <source>
        <dbReference type="EMBL" id="OJH49443.1"/>
    </source>
</evidence>
<name>A0A1L9C4N7_9EURY</name>
<evidence type="ECO:0000313" key="2">
    <source>
        <dbReference type="Proteomes" id="UP000185713"/>
    </source>
</evidence>